<feature type="transmembrane region" description="Helical" evidence="6">
    <location>
        <begin position="108"/>
        <end position="130"/>
    </location>
</feature>
<feature type="transmembrane region" description="Helical" evidence="6">
    <location>
        <begin position="35"/>
        <end position="51"/>
    </location>
</feature>
<keyword evidence="5 6" id="KW-0472">Membrane</keyword>
<evidence type="ECO:0000256" key="3">
    <source>
        <dbReference type="ARBA" id="ARBA00022692"/>
    </source>
</evidence>
<sequence>LGGGGGGAGAAALPPGLHAAAASGLPPALSAESMGANYVLASCVFYALGTVRMGVHSARFPPLALAAASAVAYAALAVLWLLAEVAVSPSGGRADYAAAAGLLLRDPAALALLLWAGAGPGALSSYLQALGQRIVPAAQAQMLYSSTPLWSALIAQLLLRGQDGAMGALAWLGG</sequence>
<feature type="non-terminal residue" evidence="7">
    <location>
        <position position="174"/>
    </location>
</feature>
<evidence type="ECO:0000256" key="6">
    <source>
        <dbReference type="SAM" id="Phobius"/>
    </source>
</evidence>
<dbReference type="AlphaFoldDB" id="A0AAD3DKZ6"/>
<keyword evidence="3 6" id="KW-0812">Transmembrane</keyword>
<dbReference type="Proteomes" id="UP001054857">
    <property type="component" value="Unassembled WGS sequence"/>
</dbReference>
<dbReference type="InterPro" id="IPR037185">
    <property type="entry name" value="EmrE-like"/>
</dbReference>
<keyword evidence="8" id="KW-1185">Reference proteome</keyword>
<feature type="non-terminal residue" evidence="7">
    <location>
        <position position="1"/>
    </location>
</feature>
<name>A0AAD3DKZ6_9CHLO</name>
<keyword evidence="4 6" id="KW-1133">Transmembrane helix</keyword>
<evidence type="ECO:0000256" key="5">
    <source>
        <dbReference type="ARBA" id="ARBA00023136"/>
    </source>
</evidence>
<dbReference type="EMBL" id="BMAR01000003">
    <property type="protein sequence ID" value="GFR42677.1"/>
    <property type="molecule type" value="Genomic_DNA"/>
</dbReference>
<protein>
    <recommendedName>
        <fullName evidence="9">EamA domain-containing protein</fullName>
    </recommendedName>
</protein>
<dbReference type="GO" id="GO:0005886">
    <property type="term" value="C:plasma membrane"/>
    <property type="evidence" value="ECO:0007669"/>
    <property type="project" value="UniProtKB-SubCell"/>
</dbReference>
<proteinExistence type="predicted"/>
<comment type="caution">
    <text evidence="7">The sequence shown here is derived from an EMBL/GenBank/DDBJ whole genome shotgun (WGS) entry which is preliminary data.</text>
</comment>
<evidence type="ECO:0000256" key="2">
    <source>
        <dbReference type="ARBA" id="ARBA00022475"/>
    </source>
</evidence>
<dbReference type="InterPro" id="IPR051258">
    <property type="entry name" value="Diverse_Substrate_Transporter"/>
</dbReference>
<evidence type="ECO:0000256" key="4">
    <source>
        <dbReference type="ARBA" id="ARBA00022989"/>
    </source>
</evidence>
<organism evidence="7 8">
    <name type="scientific">Astrephomene gubernaculifera</name>
    <dbReference type="NCBI Taxonomy" id="47775"/>
    <lineage>
        <taxon>Eukaryota</taxon>
        <taxon>Viridiplantae</taxon>
        <taxon>Chlorophyta</taxon>
        <taxon>core chlorophytes</taxon>
        <taxon>Chlorophyceae</taxon>
        <taxon>CS clade</taxon>
        <taxon>Chlamydomonadales</taxon>
        <taxon>Astrephomenaceae</taxon>
        <taxon>Astrephomene</taxon>
    </lineage>
</organism>
<reference evidence="7 8" key="1">
    <citation type="journal article" date="2021" name="Sci. Rep.">
        <title>Genome sequencing of the multicellular alga Astrephomene provides insights into convergent evolution of germ-soma differentiation.</title>
        <authorList>
            <person name="Yamashita S."/>
            <person name="Yamamoto K."/>
            <person name="Matsuzaki R."/>
            <person name="Suzuki S."/>
            <person name="Yamaguchi H."/>
            <person name="Hirooka S."/>
            <person name="Minakuchi Y."/>
            <person name="Miyagishima S."/>
            <person name="Kawachi M."/>
            <person name="Toyoda A."/>
            <person name="Nozaki H."/>
        </authorList>
    </citation>
    <scope>NUCLEOTIDE SEQUENCE [LARGE SCALE GENOMIC DNA]</scope>
    <source>
        <strain evidence="7 8">NIES-4017</strain>
    </source>
</reference>
<evidence type="ECO:0000313" key="8">
    <source>
        <dbReference type="Proteomes" id="UP001054857"/>
    </source>
</evidence>
<evidence type="ECO:0000313" key="7">
    <source>
        <dbReference type="EMBL" id="GFR42677.1"/>
    </source>
</evidence>
<dbReference type="SUPFAM" id="SSF103481">
    <property type="entry name" value="Multidrug resistance efflux transporter EmrE"/>
    <property type="match status" value="1"/>
</dbReference>
<gene>
    <name evidence="7" type="ORF">Agub_g3488</name>
</gene>
<dbReference type="PANTHER" id="PTHR42920:SF23">
    <property type="entry name" value="EAMA DOMAIN-CONTAINING PROTEIN"/>
    <property type="match status" value="1"/>
</dbReference>
<evidence type="ECO:0008006" key="9">
    <source>
        <dbReference type="Google" id="ProtNLM"/>
    </source>
</evidence>
<feature type="transmembrane region" description="Helical" evidence="6">
    <location>
        <begin position="63"/>
        <end position="83"/>
    </location>
</feature>
<accession>A0AAD3DKZ6</accession>
<keyword evidence="2" id="KW-1003">Cell membrane</keyword>
<evidence type="ECO:0000256" key="1">
    <source>
        <dbReference type="ARBA" id="ARBA00004651"/>
    </source>
</evidence>
<dbReference type="PANTHER" id="PTHR42920">
    <property type="entry name" value="OS03G0707200 PROTEIN-RELATED"/>
    <property type="match status" value="1"/>
</dbReference>
<comment type="subcellular location">
    <subcellularLocation>
        <location evidence="1">Cell membrane</location>
        <topology evidence="1">Multi-pass membrane protein</topology>
    </subcellularLocation>
</comment>